<proteinExistence type="predicted"/>
<evidence type="ECO:0000313" key="6">
    <source>
        <dbReference type="Proteomes" id="UP000001058"/>
    </source>
</evidence>
<evidence type="ECO:0000256" key="2">
    <source>
        <dbReference type="ARBA" id="ARBA00022737"/>
    </source>
</evidence>
<evidence type="ECO:0000256" key="4">
    <source>
        <dbReference type="SAM" id="MobiDB-lite"/>
    </source>
</evidence>
<dbReference type="KEGG" id="vcn:VOLCADRAFT_30886"/>
<accession>D8TIU0</accession>
<dbReference type="Gene3D" id="2.130.10.10">
    <property type="entry name" value="YVTN repeat-like/Quinoprotein amine dehydrogenase"/>
    <property type="match status" value="1"/>
</dbReference>
<feature type="compositionally biased region" description="Low complexity" evidence="4">
    <location>
        <begin position="199"/>
        <end position="212"/>
    </location>
</feature>
<dbReference type="Proteomes" id="UP000001058">
    <property type="component" value="Unassembled WGS sequence"/>
</dbReference>
<dbReference type="InterPro" id="IPR001680">
    <property type="entry name" value="WD40_rpt"/>
</dbReference>
<name>D8TIU0_VOLCA</name>
<dbReference type="PROSITE" id="PS50082">
    <property type="entry name" value="WD_REPEATS_2"/>
    <property type="match status" value="2"/>
</dbReference>
<feature type="non-terminal residue" evidence="5">
    <location>
        <position position="458"/>
    </location>
</feature>
<dbReference type="PROSITE" id="PS50294">
    <property type="entry name" value="WD_REPEATS_REGION"/>
    <property type="match status" value="2"/>
</dbReference>
<feature type="region of interest" description="Disordered" evidence="4">
    <location>
        <begin position="175"/>
        <end position="212"/>
    </location>
</feature>
<dbReference type="InterPro" id="IPR019775">
    <property type="entry name" value="WD40_repeat_CS"/>
</dbReference>
<feature type="region of interest" description="Disordered" evidence="4">
    <location>
        <begin position="105"/>
        <end position="137"/>
    </location>
</feature>
<dbReference type="STRING" id="3068.D8TIU0"/>
<reference evidence="5 6" key="1">
    <citation type="journal article" date="2010" name="Science">
        <title>Genomic analysis of organismal complexity in the multicellular green alga Volvox carteri.</title>
        <authorList>
            <person name="Prochnik S.E."/>
            <person name="Umen J."/>
            <person name="Nedelcu A.M."/>
            <person name="Hallmann A."/>
            <person name="Miller S.M."/>
            <person name="Nishii I."/>
            <person name="Ferris P."/>
            <person name="Kuo A."/>
            <person name="Mitros T."/>
            <person name="Fritz-Laylin L.K."/>
            <person name="Hellsten U."/>
            <person name="Chapman J."/>
            <person name="Simakov O."/>
            <person name="Rensing S.A."/>
            <person name="Terry A."/>
            <person name="Pangilinan J."/>
            <person name="Kapitonov V."/>
            <person name="Jurka J."/>
            <person name="Salamov A."/>
            <person name="Shapiro H."/>
            <person name="Schmutz J."/>
            <person name="Grimwood J."/>
            <person name="Lindquist E."/>
            <person name="Lucas S."/>
            <person name="Grigoriev I.V."/>
            <person name="Schmitt R."/>
            <person name="Kirk D."/>
            <person name="Rokhsar D.S."/>
        </authorList>
    </citation>
    <scope>NUCLEOTIDE SEQUENCE [LARGE SCALE GENOMIC DNA]</scope>
    <source>
        <strain evidence="6">f. Nagariensis / Eve</strain>
    </source>
</reference>
<dbReference type="AlphaFoldDB" id="D8TIU0"/>
<dbReference type="eggNOG" id="KOG0264">
    <property type="taxonomic scope" value="Eukaryota"/>
</dbReference>
<feature type="non-terminal residue" evidence="5">
    <location>
        <position position="1"/>
    </location>
</feature>
<dbReference type="PROSITE" id="PS00678">
    <property type="entry name" value="WD_REPEATS_1"/>
    <property type="match status" value="1"/>
</dbReference>
<evidence type="ECO:0000256" key="3">
    <source>
        <dbReference type="PROSITE-ProRule" id="PRU00221"/>
    </source>
</evidence>
<keyword evidence="2" id="KW-0677">Repeat</keyword>
<dbReference type="OrthoDB" id="427795at2759"/>
<dbReference type="SMART" id="SM00320">
    <property type="entry name" value="WD40"/>
    <property type="match status" value="6"/>
</dbReference>
<dbReference type="GeneID" id="9625309"/>
<feature type="compositionally biased region" description="Low complexity" evidence="4">
    <location>
        <begin position="111"/>
        <end position="128"/>
    </location>
</feature>
<sequence>RWGPKVEDLGYKTKYRAYLSEQVLDGSKPDTLILAHIDVLKPHVASCEAVSNWQERSQAPHVRIVKTIYHPGEVNKVREIPQHPEVVVTHTDSPQLYVWNMDQQPNRRPQSAGLAAAASSSSSSSDAPSRPDLVLVGHEDDAPFPLACSAAQPRVGSGGNDQLVLVWDLNDHVSSTLAGRGGGGGEGTSGRKATELKRGSLTPPSSSNPTPSLLLLGPPFPPPARWRLEGHTATVGDLVFQPGGSQVLVSVADDGRILTWDLRTGAGGGRGGGGGGDGGATACVLGFVGELADAHGVGVNVMCVDWCPLDENLLVTGECDHLYHFHAHRTTPASPGHHHHHQQQQSEVIHVEWHPTCKDVFASGSEDHTIAIWDLSPSRVEAEVNKAKAAAALIFRHLGHRSGRVTDFQWLPSEPWTLISVSDNSDDDHNDGTLQVWRIMDLIYRPYEEALAELDQHR</sequence>
<dbReference type="InterPro" id="IPR036322">
    <property type="entry name" value="WD40_repeat_dom_sf"/>
</dbReference>
<dbReference type="InParanoid" id="D8TIU0"/>
<keyword evidence="6" id="KW-1185">Reference proteome</keyword>
<organism evidence="6">
    <name type="scientific">Volvox carteri f. nagariensis</name>
    <dbReference type="NCBI Taxonomy" id="3068"/>
    <lineage>
        <taxon>Eukaryota</taxon>
        <taxon>Viridiplantae</taxon>
        <taxon>Chlorophyta</taxon>
        <taxon>core chlorophytes</taxon>
        <taxon>Chlorophyceae</taxon>
        <taxon>CS clade</taxon>
        <taxon>Chlamydomonadales</taxon>
        <taxon>Volvocaceae</taxon>
        <taxon>Volvox</taxon>
    </lineage>
</organism>
<protein>
    <recommendedName>
        <fullName evidence="7">Histone-binding protein RBBP4 N-terminal domain-containing protein</fullName>
    </recommendedName>
</protein>
<evidence type="ECO:0000256" key="1">
    <source>
        <dbReference type="ARBA" id="ARBA00022574"/>
    </source>
</evidence>
<dbReference type="FunCoup" id="D8TIU0">
    <property type="interactions" value="616"/>
</dbReference>
<keyword evidence="1 3" id="KW-0853">WD repeat</keyword>
<dbReference type="PANTHER" id="PTHR22850">
    <property type="entry name" value="WD40 REPEAT FAMILY"/>
    <property type="match status" value="1"/>
</dbReference>
<dbReference type="InterPro" id="IPR050459">
    <property type="entry name" value="WD_repeat_RBAP46/RBAP48/MSI1"/>
</dbReference>
<evidence type="ECO:0008006" key="7">
    <source>
        <dbReference type="Google" id="ProtNLM"/>
    </source>
</evidence>
<dbReference type="SUPFAM" id="SSF50978">
    <property type="entry name" value="WD40 repeat-like"/>
    <property type="match status" value="1"/>
</dbReference>
<dbReference type="EMBL" id="GL378323">
    <property type="protein sequence ID" value="EFJ52946.1"/>
    <property type="molecule type" value="Genomic_DNA"/>
</dbReference>
<feature type="repeat" description="WD" evidence="3">
    <location>
        <begin position="341"/>
        <end position="383"/>
    </location>
</feature>
<evidence type="ECO:0000313" key="5">
    <source>
        <dbReference type="EMBL" id="EFJ52946.1"/>
    </source>
</evidence>
<dbReference type="InterPro" id="IPR015943">
    <property type="entry name" value="WD40/YVTN_repeat-like_dom_sf"/>
</dbReference>
<feature type="repeat" description="WD" evidence="3">
    <location>
        <begin position="228"/>
        <end position="265"/>
    </location>
</feature>
<feature type="compositionally biased region" description="Gly residues" evidence="4">
    <location>
        <begin position="179"/>
        <end position="188"/>
    </location>
</feature>
<gene>
    <name evidence="5" type="ORF">VOLCADRAFT_30886</name>
</gene>
<dbReference type="RefSeq" id="XP_002945951.1">
    <property type="nucleotide sequence ID" value="XM_002945905.1"/>
</dbReference>
<dbReference type="Pfam" id="PF00400">
    <property type="entry name" value="WD40"/>
    <property type="match status" value="3"/>
</dbReference>